<keyword evidence="5" id="KW-0539">Nucleus</keyword>
<name>A0A9Q1FWV3_SYNKA</name>
<evidence type="ECO:0000259" key="6">
    <source>
        <dbReference type="Pfam" id="PF05699"/>
    </source>
</evidence>
<dbReference type="GO" id="GO:0046983">
    <property type="term" value="F:protein dimerization activity"/>
    <property type="evidence" value="ECO:0007669"/>
    <property type="project" value="InterPro"/>
</dbReference>
<comment type="subcellular location">
    <subcellularLocation>
        <location evidence="1">Nucleus</location>
    </subcellularLocation>
</comment>
<dbReference type="OrthoDB" id="10046500at2759"/>
<gene>
    <name evidence="7" type="ORF">SKAU_G00087560</name>
</gene>
<dbReference type="InterPro" id="IPR012337">
    <property type="entry name" value="RNaseH-like_sf"/>
</dbReference>
<evidence type="ECO:0000313" key="7">
    <source>
        <dbReference type="EMBL" id="KAJ8368728.1"/>
    </source>
</evidence>
<dbReference type="PANTHER" id="PTHR46481">
    <property type="entry name" value="ZINC FINGER BED DOMAIN-CONTAINING PROTEIN 4"/>
    <property type="match status" value="1"/>
</dbReference>
<keyword evidence="2" id="KW-0479">Metal-binding</keyword>
<dbReference type="AlphaFoldDB" id="A0A9Q1FWV3"/>
<dbReference type="PANTHER" id="PTHR46481:SF10">
    <property type="entry name" value="ZINC FINGER BED DOMAIN-CONTAINING PROTEIN 39"/>
    <property type="match status" value="1"/>
</dbReference>
<accession>A0A9Q1FWV3</accession>
<sequence>MKRIHQLYGDERTAKEEVLAGACHVALTGDHWTSVSNKNYLGVTAHLIDSEWKLKSFALTVSKTVTRHYADACAEQFNAVTKEWEIENKVTTIGTDSARNMVAAARQLPFEHIPCAAHMLQRTITVCLEDSSFDTALAKCRKIVGHFKHSPASTEELHQQQTALGQAREPLVQDVSTRWNSTLSMISRYLRNQEAVNATLAQQKHNLATLTNLECDKLQKLEVVLEPCRYVTELLGGESYVSCSVVLPTLCHLNRVMDPTDEDPGYMIKFKANFSKDLDTRKATINNRWLKVATALDPRFKDLKSIHKNERDEVWTWIEEMLRGSEAGPAAPQPTEDEPAAKKSLLLLCSSDSDSDKEEQGPLAHYKAEPCIGMRECPLEWWAAHAGAYGQLSSLARKYLATPATSVPSERLFSLAEHDLSFTIAQPLVSLAKKLAEDKTALSRLTLSNSQASYVTTHGIAPQLKRQLSEKLHNAFFSLNADESTNQNNDRLLNILVRFYDDEIGSVVTQHLASKKVNIADATALLKALSDVLQEFSLNWNQVVSVLFDNCAVMRGKKTVVETQVRKQNPALLDVCGDTVHMVLNASKQFLEPFKGMLEDVCSDIFYDIEKSPKQREIFKEFQGLLHVQSQNGYLSLKRPISSRFLQMLEVANRTKELLDVLLVHFYCYLSKEDQLKHRYAFNIYRYLSK</sequence>
<reference evidence="7" key="1">
    <citation type="journal article" date="2023" name="Science">
        <title>Genome structures resolve the early diversification of teleost fishes.</title>
        <authorList>
            <person name="Parey E."/>
            <person name="Louis A."/>
            <person name="Montfort J."/>
            <person name="Bouchez O."/>
            <person name="Roques C."/>
            <person name="Iampietro C."/>
            <person name="Lluch J."/>
            <person name="Castinel A."/>
            <person name="Donnadieu C."/>
            <person name="Desvignes T."/>
            <person name="Floi Bucao C."/>
            <person name="Jouanno E."/>
            <person name="Wen M."/>
            <person name="Mejri S."/>
            <person name="Dirks R."/>
            <person name="Jansen H."/>
            <person name="Henkel C."/>
            <person name="Chen W.J."/>
            <person name="Zahm M."/>
            <person name="Cabau C."/>
            <person name="Klopp C."/>
            <person name="Thompson A.W."/>
            <person name="Robinson-Rechavi M."/>
            <person name="Braasch I."/>
            <person name="Lecointre G."/>
            <person name="Bobe J."/>
            <person name="Postlethwait J.H."/>
            <person name="Berthelot C."/>
            <person name="Roest Crollius H."/>
            <person name="Guiguen Y."/>
        </authorList>
    </citation>
    <scope>NUCLEOTIDE SEQUENCE</scope>
    <source>
        <strain evidence="7">WJC10195</strain>
    </source>
</reference>
<comment type="caution">
    <text evidence="7">The sequence shown here is derived from an EMBL/GenBank/DDBJ whole genome shotgun (WGS) entry which is preliminary data.</text>
</comment>
<protein>
    <recommendedName>
        <fullName evidence="6">HAT C-terminal dimerisation domain-containing protein</fullName>
    </recommendedName>
</protein>
<dbReference type="EMBL" id="JAINUF010000003">
    <property type="protein sequence ID" value="KAJ8368728.1"/>
    <property type="molecule type" value="Genomic_DNA"/>
</dbReference>
<feature type="domain" description="HAT C-terminal dimerisation" evidence="6">
    <location>
        <begin position="363"/>
        <end position="416"/>
    </location>
</feature>
<evidence type="ECO:0000256" key="1">
    <source>
        <dbReference type="ARBA" id="ARBA00004123"/>
    </source>
</evidence>
<evidence type="ECO:0000313" key="8">
    <source>
        <dbReference type="Proteomes" id="UP001152622"/>
    </source>
</evidence>
<organism evidence="7 8">
    <name type="scientific">Synaphobranchus kaupii</name>
    <name type="common">Kaup's arrowtooth eel</name>
    <dbReference type="NCBI Taxonomy" id="118154"/>
    <lineage>
        <taxon>Eukaryota</taxon>
        <taxon>Metazoa</taxon>
        <taxon>Chordata</taxon>
        <taxon>Craniata</taxon>
        <taxon>Vertebrata</taxon>
        <taxon>Euteleostomi</taxon>
        <taxon>Actinopterygii</taxon>
        <taxon>Neopterygii</taxon>
        <taxon>Teleostei</taxon>
        <taxon>Anguilliformes</taxon>
        <taxon>Synaphobranchidae</taxon>
        <taxon>Synaphobranchus</taxon>
    </lineage>
</organism>
<dbReference type="InterPro" id="IPR008906">
    <property type="entry name" value="HATC_C_dom"/>
</dbReference>
<evidence type="ECO:0000256" key="4">
    <source>
        <dbReference type="ARBA" id="ARBA00022833"/>
    </source>
</evidence>
<dbReference type="Proteomes" id="UP001152622">
    <property type="component" value="Chromosome 3"/>
</dbReference>
<proteinExistence type="predicted"/>
<keyword evidence="8" id="KW-1185">Reference proteome</keyword>
<keyword evidence="4" id="KW-0862">Zinc</keyword>
<keyword evidence="3" id="KW-0863">Zinc-finger</keyword>
<dbReference type="GO" id="GO:0005634">
    <property type="term" value="C:nucleus"/>
    <property type="evidence" value="ECO:0007669"/>
    <property type="project" value="UniProtKB-SubCell"/>
</dbReference>
<dbReference type="Pfam" id="PF05699">
    <property type="entry name" value="Dimer_Tnp_hAT"/>
    <property type="match status" value="1"/>
</dbReference>
<evidence type="ECO:0000256" key="2">
    <source>
        <dbReference type="ARBA" id="ARBA00022723"/>
    </source>
</evidence>
<evidence type="ECO:0000256" key="3">
    <source>
        <dbReference type="ARBA" id="ARBA00022771"/>
    </source>
</evidence>
<dbReference type="InterPro" id="IPR052035">
    <property type="entry name" value="ZnF_BED_domain_contain"/>
</dbReference>
<dbReference type="SUPFAM" id="SSF53098">
    <property type="entry name" value="Ribonuclease H-like"/>
    <property type="match status" value="2"/>
</dbReference>
<dbReference type="GO" id="GO:0008270">
    <property type="term" value="F:zinc ion binding"/>
    <property type="evidence" value="ECO:0007669"/>
    <property type="project" value="UniProtKB-KW"/>
</dbReference>
<evidence type="ECO:0000256" key="5">
    <source>
        <dbReference type="ARBA" id="ARBA00023242"/>
    </source>
</evidence>